<dbReference type="RefSeq" id="WP_107895001.1">
    <property type="nucleotide sequence ID" value="NZ_PYWM01000006.1"/>
</dbReference>
<protein>
    <submittedName>
        <fullName evidence="1">Uncharacterized protein</fullName>
    </submittedName>
</protein>
<dbReference type="AlphaFoldDB" id="A0A4U2YU01"/>
<evidence type="ECO:0000313" key="1">
    <source>
        <dbReference type="EMBL" id="TKI65066.1"/>
    </source>
</evidence>
<keyword evidence="2" id="KW-1185">Reference proteome</keyword>
<proteinExistence type="predicted"/>
<accession>A0A4U2YU01</accession>
<sequence>MKKYLLTVGILTSGLLGLNTAEASEVEKDIIEVDTLIENLKAKHPDWTITQVVSNEAPKEELEKYPVLRGPAPSLTALYIDKVVSQVGTNNQYAEDIGLQQTSHAVSGTVAVAVMQVGDGSENQWLDDERIT</sequence>
<organism evidence="1 2">
    <name type="scientific">Lysinibacillus mangiferihumi</name>
    <dbReference type="NCBI Taxonomy" id="1130819"/>
    <lineage>
        <taxon>Bacteria</taxon>
        <taxon>Bacillati</taxon>
        <taxon>Bacillota</taxon>
        <taxon>Bacilli</taxon>
        <taxon>Bacillales</taxon>
        <taxon>Bacillaceae</taxon>
        <taxon>Lysinibacillus</taxon>
    </lineage>
</organism>
<dbReference type="Proteomes" id="UP000308744">
    <property type="component" value="Unassembled WGS sequence"/>
</dbReference>
<comment type="caution">
    <text evidence="1">The sequence shown here is derived from an EMBL/GenBank/DDBJ whole genome shotgun (WGS) entry which is preliminary data.</text>
</comment>
<dbReference type="EMBL" id="SZPU01000066">
    <property type="protein sequence ID" value="TKI65066.1"/>
    <property type="molecule type" value="Genomic_DNA"/>
</dbReference>
<gene>
    <name evidence="1" type="ORF">FC756_17075</name>
</gene>
<reference evidence="1 2" key="1">
    <citation type="submission" date="2019-04" db="EMBL/GenBank/DDBJ databases">
        <title>Lysinibacillus genome sequencing.</title>
        <authorList>
            <person name="Dunlap C."/>
        </authorList>
    </citation>
    <scope>NUCLEOTIDE SEQUENCE [LARGE SCALE GENOMIC DNA]</scope>
    <source>
        <strain evidence="1 2">CCTCC AB 2010389</strain>
    </source>
</reference>
<name>A0A4U2YU01_9BACI</name>
<evidence type="ECO:0000313" key="2">
    <source>
        <dbReference type="Proteomes" id="UP000308744"/>
    </source>
</evidence>